<name>A0A7Z7NL38_9BURK</name>
<evidence type="ECO:0000259" key="3">
    <source>
        <dbReference type="PROSITE" id="PS51186"/>
    </source>
</evidence>
<feature type="domain" description="N-acetyltransferase" evidence="3">
    <location>
        <begin position="13"/>
        <end position="168"/>
    </location>
</feature>
<evidence type="ECO:0000256" key="1">
    <source>
        <dbReference type="ARBA" id="ARBA00022679"/>
    </source>
</evidence>
<dbReference type="InterPro" id="IPR050832">
    <property type="entry name" value="Bact_Acetyltransf"/>
</dbReference>
<dbReference type="EMBL" id="OGUU01000011">
    <property type="protein sequence ID" value="SPC15436.1"/>
    <property type="molecule type" value="Genomic_DNA"/>
</dbReference>
<accession>A0A7Z7NL38</accession>
<dbReference type="Gene3D" id="3.40.630.30">
    <property type="match status" value="1"/>
</dbReference>
<dbReference type="PROSITE" id="PS51186">
    <property type="entry name" value="GNAT"/>
    <property type="match status" value="1"/>
</dbReference>
<dbReference type="PANTHER" id="PTHR43877">
    <property type="entry name" value="AMINOALKYLPHOSPHONATE N-ACETYLTRANSFERASE-RELATED-RELATED"/>
    <property type="match status" value="1"/>
</dbReference>
<keyword evidence="2" id="KW-0012">Acyltransferase</keyword>
<dbReference type="GO" id="GO:0016747">
    <property type="term" value="F:acyltransferase activity, transferring groups other than amino-acyl groups"/>
    <property type="evidence" value="ECO:0007669"/>
    <property type="project" value="InterPro"/>
</dbReference>
<evidence type="ECO:0000313" key="4">
    <source>
        <dbReference type="EMBL" id="SPC15436.1"/>
    </source>
</evidence>
<dbReference type="SUPFAM" id="SSF55729">
    <property type="entry name" value="Acyl-CoA N-acyltransferases (Nat)"/>
    <property type="match status" value="1"/>
</dbReference>
<reference evidence="4" key="1">
    <citation type="submission" date="2018-01" db="EMBL/GenBank/DDBJ databases">
        <authorList>
            <person name="Clerissi C."/>
        </authorList>
    </citation>
    <scope>NUCLEOTIDE SEQUENCE [LARGE SCALE GENOMIC DNA]</scope>
    <source>
        <strain evidence="4">Cupriavidus taiwanensis STM 6021</strain>
    </source>
</reference>
<keyword evidence="1" id="KW-0808">Transferase</keyword>
<dbReference type="Pfam" id="PF13673">
    <property type="entry name" value="Acetyltransf_10"/>
    <property type="match status" value="1"/>
</dbReference>
<protein>
    <submittedName>
        <fullName evidence="4">N-acetylglutamate synthase</fullName>
    </submittedName>
</protein>
<evidence type="ECO:0000256" key="2">
    <source>
        <dbReference type="ARBA" id="ARBA00023315"/>
    </source>
</evidence>
<sequence>MATPSTVLPHPPMNIRRGLETDASILTAIAFQAKAHWPYTAAQLEAWREDLTIPGAYVAQTLTYVAEINGRIAGFCTVRATDAMSGWPLEHLWVVPDYMGRGIGRALLQHASGLAAATGVKQLTIDAEPYAEPFYIACGARRIGVIDAPLDGNPSRQRPQMLLATSLD</sequence>
<gene>
    <name evidence="4" type="ORF">CBM2594_A70001</name>
</gene>
<dbReference type="InterPro" id="IPR000182">
    <property type="entry name" value="GNAT_dom"/>
</dbReference>
<comment type="caution">
    <text evidence="4">The sequence shown here is derived from an EMBL/GenBank/DDBJ whole genome shotgun (WGS) entry which is preliminary data.</text>
</comment>
<dbReference type="Proteomes" id="UP000257139">
    <property type="component" value="Chromosome CBM2594_a"/>
</dbReference>
<dbReference type="InterPro" id="IPR016181">
    <property type="entry name" value="Acyl_CoA_acyltransferase"/>
</dbReference>
<proteinExistence type="predicted"/>
<dbReference type="AlphaFoldDB" id="A0A7Z7NL38"/>
<dbReference type="RefSeq" id="WP_051373480.1">
    <property type="nucleotide sequence ID" value="NZ_LT984801.1"/>
</dbReference>
<dbReference type="CDD" id="cd04301">
    <property type="entry name" value="NAT_SF"/>
    <property type="match status" value="1"/>
</dbReference>
<organism evidence="4">
    <name type="scientific">Cupriavidus taiwanensis</name>
    <dbReference type="NCBI Taxonomy" id="164546"/>
    <lineage>
        <taxon>Bacteria</taxon>
        <taxon>Pseudomonadati</taxon>
        <taxon>Pseudomonadota</taxon>
        <taxon>Betaproteobacteria</taxon>
        <taxon>Burkholderiales</taxon>
        <taxon>Burkholderiaceae</taxon>
        <taxon>Cupriavidus</taxon>
    </lineage>
</organism>